<dbReference type="SUPFAM" id="SSF50891">
    <property type="entry name" value="Cyclophilin-like"/>
    <property type="match status" value="1"/>
</dbReference>
<keyword evidence="3" id="KW-0067">ATP-binding</keyword>
<dbReference type="PANTHER" id="PTHR43309:SF3">
    <property type="entry name" value="5-OXOPROLINASE SUBUNIT C"/>
    <property type="match status" value="1"/>
</dbReference>
<proteinExistence type="predicted"/>
<dbReference type="Pfam" id="PF02626">
    <property type="entry name" value="CT_A_B"/>
    <property type="match status" value="1"/>
</dbReference>
<feature type="domain" description="Carboxyltransferase" evidence="4">
    <location>
        <begin position="28"/>
        <end position="316"/>
    </location>
</feature>
<dbReference type="NCBIfam" id="TIGR00724">
    <property type="entry name" value="urea_amlyse_rel"/>
    <property type="match status" value="1"/>
</dbReference>
<sequence>MTKRNSIQVLKAGMHSSVQDLGCTGYRHLGITTGGALDRHALILANRLLGNSDASAGIELTSGIVELKFNCDTWFVLTGANYRISIGQRDIWCNWRNKIRAGETLTLRGPKSGMRAYLALEGGIVDGIEGEIRDGSPETNNKLRLKSDSLLGDRFSGVLGAVLKDGDRLALGQAGAISKPIGAVQRGYSNEIRALPGPEMPLFSEESKKAFWNSSWQLTNESNRMGARLSGITLSLAQQQDMESHAVMPGAVQVPPAGQPIVLLADSQTTGGYPKIATVIEADLWKLAQTRPGEEVRFVHVSPNQADDANYEWEEYFYRLQRAIEANG</sequence>
<evidence type="ECO:0000259" key="4">
    <source>
        <dbReference type="SMART" id="SM00797"/>
    </source>
</evidence>
<evidence type="ECO:0000256" key="1">
    <source>
        <dbReference type="ARBA" id="ARBA00022741"/>
    </source>
</evidence>
<dbReference type="GO" id="GO:0016829">
    <property type="term" value="F:lyase activity"/>
    <property type="evidence" value="ECO:0007669"/>
    <property type="project" value="UniProtKB-KW"/>
</dbReference>
<keyword evidence="6" id="KW-1185">Reference proteome</keyword>
<dbReference type="eggNOG" id="COG1984">
    <property type="taxonomic scope" value="Bacteria"/>
</dbReference>
<dbReference type="InterPro" id="IPR052708">
    <property type="entry name" value="PxpC"/>
</dbReference>
<dbReference type="STRING" id="425104.Ssed_0011"/>
<reference evidence="5 6" key="1">
    <citation type="submission" date="2007-08" db="EMBL/GenBank/DDBJ databases">
        <title>Complete sequence of Shewanella sediminis HAW-EB3.</title>
        <authorList>
            <consortium name="US DOE Joint Genome Institute"/>
            <person name="Copeland A."/>
            <person name="Lucas S."/>
            <person name="Lapidus A."/>
            <person name="Barry K."/>
            <person name="Glavina del Rio T."/>
            <person name="Dalin E."/>
            <person name="Tice H."/>
            <person name="Pitluck S."/>
            <person name="Chertkov O."/>
            <person name="Brettin T."/>
            <person name="Bruce D."/>
            <person name="Detter J.C."/>
            <person name="Han C."/>
            <person name="Schmutz J."/>
            <person name="Larimer F."/>
            <person name="Land M."/>
            <person name="Hauser L."/>
            <person name="Kyrpides N."/>
            <person name="Kim E."/>
            <person name="Zhao J.-S."/>
            <person name="Richardson P."/>
        </authorList>
    </citation>
    <scope>NUCLEOTIDE SEQUENCE [LARGE SCALE GENOMIC DNA]</scope>
    <source>
        <strain evidence="5 6">HAW-EB3</strain>
    </source>
</reference>
<dbReference type="InterPro" id="IPR029000">
    <property type="entry name" value="Cyclophilin-like_dom_sf"/>
</dbReference>
<keyword evidence="2" id="KW-0378">Hydrolase</keyword>
<evidence type="ECO:0000256" key="2">
    <source>
        <dbReference type="ARBA" id="ARBA00022801"/>
    </source>
</evidence>
<dbReference type="OrthoDB" id="9768696at2"/>
<dbReference type="RefSeq" id="WP_012004150.1">
    <property type="nucleotide sequence ID" value="NC_009831.1"/>
</dbReference>
<dbReference type="KEGG" id="sse:Ssed_0011"/>
<keyword evidence="1" id="KW-0547">Nucleotide-binding</keyword>
<organism evidence="5 6">
    <name type="scientific">Shewanella sediminis (strain HAW-EB3)</name>
    <dbReference type="NCBI Taxonomy" id="425104"/>
    <lineage>
        <taxon>Bacteria</taxon>
        <taxon>Pseudomonadati</taxon>
        <taxon>Pseudomonadota</taxon>
        <taxon>Gammaproteobacteria</taxon>
        <taxon>Alteromonadales</taxon>
        <taxon>Shewanellaceae</taxon>
        <taxon>Shewanella</taxon>
    </lineage>
</organism>
<dbReference type="SMART" id="SM00797">
    <property type="entry name" value="AHS2"/>
    <property type="match status" value="1"/>
</dbReference>
<dbReference type="InterPro" id="IPR003778">
    <property type="entry name" value="CT_A_B"/>
</dbReference>
<dbReference type="GO" id="GO:0016787">
    <property type="term" value="F:hydrolase activity"/>
    <property type="evidence" value="ECO:0007669"/>
    <property type="project" value="UniProtKB-KW"/>
</dbReference>
<evidence type="ECO:0000313" key="6">
    <source>
        <dbReference type="Proteomes" id="UP000002015"/>
    </source>
</evidence>
<dbReference type="Gene3D" id="2.40.100.10">
    <property type="entry name" value="Cyclophilin-like"/>
    <property type="match status" value="1"/>
</dbReference>
<evidence type="ECO:0000313" key="5">
    <source>
        <dbReference type="EMBL" id="ABV34624.1"/>
    </source>
</evidence>
<dbReference type="HOGENOM" id="CLU_028967_0_3_6"/>
<keyword evidence="5" id="KW-0456">Lyase</keyword>
<dbReference type="AlphaFoldDB" id="A8FP51"/>
<dbReference type="GO" id="GO:0005524">
    <property type="term" value="F:ATP binding"/>
    <property type="evidence" value="ECO:0007669"/>
    <property type="project" value="UniProtKB-KW"/>
</dbReference>
<accession>A8FP51</accession>
<dbReference type="EMBL" id="CP000821">
    <property type="protein sequence ID" value="ABV34624.1"/>
    <property type="molecule type" value="Genomic_DNA"/>
</dbReference>
<name>A8FP51_SHESH</name>
<protein>
    <submittedName>
        <fullName evidence="5">UreA amidolyase related protein</fullName>
    </submittedName>
</protein>
<gene>
    <name evidence="5" type="ordered locus">Ssed_0011</name>
</gene>
<dbReference type="Proteomes" id="UP000002015">
    <property type="component" value="Chromosome"/>
</dbReference>
<dbReference type="PANTHER" id="PTHR43309">
    <property type="entry name" value="5-OXOPROLINASE SUBUNIT C"/>
    <property type="match status" value="1"/>
</dbReference>
<evidence type="ECO:0000256" key="3">
    <source>
        <dbReference type="ARBA" id="ARBA00022840"/>
    </source>
</evidence>